<dbReference type="Proteomes" id="UP000027265">
    <property type="component" value="Unassembled WGS sequence"/>
</dbReference>
<dbReference type="AlphaFoldDB" id="A0A067PT53"/>
<dbReference type="Gene3D" id="1.10.1870.10">
    <property type="entry name" value="Domain 3, Saccharopine reductase"/>
    <property type="match status" value="1"/>
</dbReference>
<reference evidence="7" key="1">
    <citation type="journal article" date="2014" name="Proc. Natl. Acad. Sci. U.S.A.">
        <title>Extensive sampling of basidiomycete genomes demonstrates inadequacy of the white-rot/brown-rot paradigm for wood decay fungi.</title>
        <authorList>
            <person name="Riley R."/>
            <person name="Salamov A.A."/>
            <person name="Brown D.W."/>
            <person name="Nagy L.G."/>
            <person name="Floudas D."/>
            <person name="Held B.W."/>
            <person name="Levasseur A."/>
            <person name="Lombard V."/>
            <person name="Morin E."/>
            <person name="Otillar R."/>
            <person name="Lindquist E.A."/>
            <person name="Sun H."/>
            <person name="LaButti K.M."/>
            <person name="Schmutz J."/>
            <person name="Jabbour D."/>
            <person name="Luo H."/>
            <person name="Baker S.E."/>
            <person name="Pisabarro A.G."/>
            <person name="Walton J.D."/>
            <person name="Blanchette R.A."/>
            <person name="Henrissat B."/>
            <person name="Martin F."/>
            <person name="Cullen D."/>
            <person name="Hibbett D.S."/>
            <person name="Grigoriev I.V."/>
        </authorList>
    </citation>
    <scope>NUCLEOTIDE SEQUENCE [LARGE SCALE GENOMIC DNA]</scope>
    <source>
        <strain evidence="7">MUCL 33604</strain>
    </source>
</reference>
<keyword evidence="1" id="KW-0521">NADP</keyword>
<gene>
    <name evidence="6" type="ORF">JAAARDRAFT_129317</name>
</gene>
<dbReference type="GO" id="GO:0005737">
    <property type="term" value="C:cytoplasm"/>
    <property type="evidence" value="ECO:0007669"/>
    <property type="project" value="TreeGrafter"/>
</dbReference>
<evidence type="ECO:0000313" key="7">
    <source>
        <dbReference type="Proteomes" id="UP000027265"/>
    </source>
</evidence>
<dbReference type="Pfam" id="PF16653">
    <property type="entry name" value="Sacchrp_dh_C"/>
    <property type="match status" value="1"/>
</dbReference>
<proteinExistence type="predicted"/>
<dbReference type="InterPro" id="IPR005097">
    <property type="entry name" value="Sacchrp_dh_NADP-bd"/>
</dbReference>
<dbReference type="FunFam" id="3.40.50.720:FF:000072">
    <property type="entry name" value="Saccharopine dehydrogenase [NADP(+), L-glutamate-forming]"/>
    <property type="match status" value="1"/>
</dbReference>
<dbReference type="STRING" id="933084.A0A067PT53"/>
<sequence>MTIPLLRRSPFSFLPHRSLSTAAPHRVTVGIRREDPARIWERRCPLTPDDVHDLVSKEGVRVLVQECARRVFKVDEFVKAGAEVHPTLEPAHIIIGIKETPLDELLTSPVPSPSSSSSTKVPRTHLMFSHTIKGQPYNMPLLSRFVSGHPTPDPLSYDSDSLPRLIDYELLTGEDGKRTVGFGWFAGVAGALESLSTLAHLHLEAGISSPFLYTPRPHTHPSIPSLRSSLRSIGNLIVENGTPRELGPVVIGVTGTGKVAQGMLSILDELPIVRVEVKDLPGLVSNPDTDLRKIYLVHALPKDYFSRMDGGKYERSDYYTNPGLYKSDFGDKVYPYLTLLLNGTGWSEGFPRLMTNEQLGLALRKADGLGGMRGRCVGDVSCDVHGGLQFLPHPSTLSQPSFTTLPSCLPKELGGVRVMAVDILPASLPLDASVHFSKGLGRYVGGVVRGYRGEEVEGEVGRALERATVVRGGKLSGGFGWLTGPLGKWREGVIGEGDKSGREVGDRSVMGTVREEVGKKRVLMLGSGMVAGPAIEEIAKRGDVELIVGSNSLDEAERLVKGLENVKAVLIDVEDKERIGGLVDEADVVVSLLPVPFHPSIAEICIERRKHMITASYISPPMKDLHARALGADTLILNEIGLDPGVDHCSALSLLNDIRSAGREVESFVSFCGGLPAPEFVEGGHGPLGYKFSWSVLGVLRAALQGAQFKLAGKEYEIPGEKILKQYFPEVPISDEFRLEGLANRNSLPYAGVYRMGDVSALRSVLRGTLRYPGFCELMHSFKQIGLLSFEPLIQPLDSWSSLTRRAIEGVLGHTVPEGGPTLRELKSIVGREAAPKVIEALTWLGMLPSSLGGRTGMALPRRPVAPIELFALVLGEKLKYREGERDMVILHHEIVARPSSPPSQPSSPTSQPSPPAEQHIYTSTLTTYGTPRHSAMALCVGLPVAFAALRVLDGGVGMRGVRGPEEESVWRGVLGGMERVGLGMKEGMRVGAGMEGVLVDGLGRSLGRR</sequence>
<keyword evidence="3" id="KW-0457">Lysine biosynthesis</keyword>
<dbReference type="InterPro" id="IPR007886">
    <property type="entry name" value="AlaDH/PNT_N"/>
</dbReference>
<protein>
    <recommendedName>
        <fullName evidence="5">Alanine dehydrogenase/pyridine nucleotide transhydrogenase N-terminal domain-containing protein</fullName>
    </recommendedName>
</protein>
<dbReference type="PANTHER" id="PTHR11133:SF23">
    <property type="entry name" value="SACCHAROPINE DEHYDROGENASE [NAD(+), L-LYSINE-FORMING]"/>
    <property type="match status" value="1"/>
</dbReference>
<dbReference type="InterPro" id="IPR032095">
    <property type="entry name" value="Sacchrp_dh-like_C"/>
</dbReference>
<dbReference type="InterPro" id="IPR051168">
    <property type="entry name" value="AASS"/>
</dbReference>
<accession>A0A067PT53</accession>
<dbReference type="SUPFAM" id="SSF52283">
    <property type="entry name" value="Formate/glycerate dehydrogenase catalytic domain-like"/>
    <property type="match status" value="1"/>
</dbReference>
<dbReference type="Gene3D" id="3.30.360.10">
    <property type="entry name" value="Dihydrodipicolinate Reductase, domain 2"/>
    <property type="match status" value="1"/>
</dbReference>
<dbReference type="Pfam" id="PF03435">
    <property type="entry name" value="Sacchrp_dh_NADP"/>
    <property type="match status" value="1"/>
</dbReference>
<dbReference type="CDD" id="cd12189">
    <property type="entry name" value="LKR_SDH_like"/>
    <property type="match status" value="1"/>
</dbReference>
<evidence type="ECO:0000313" key="6">
    <source>
        <dbReference type="EMBL" id="KDQ57993.1"/>
    </source>
</evidence>
<dbReference type="SUPFAM" id="SSF55347">
    <property type="entry name" value="Glyceraldehyde-3-phosphate dehydrogenase-like, C-terminal domain"/>
    <property type="match status" value="1"/>
</dbReference>
<keyword evidence="2" id="KW-0560">Oxidoreductase</keyword>
<evidence type="ECO:0000256" key="4">
    <source>
        <dbReference type="SAM" id="MobiDB-lite"/>
    </source>
</evidence>
<dbReference type="OrthoDB" id="10059875at2759"/>
<dbReference type="SMART" id="SM01003">
    <property type="entry name" value="AlaDh_PNT_N"/>
    <property type="match status" value="1"/>
</dbReference>
<feature type="compositionally biased region" description="Pro residues" evidence="4">
    <location>
        <begin position="900"/>
        <end position="916"/>
    </location>
</feature>
<feature type="region of interest" description="Disordered" evidence="4">
    <location>
        <begin position="898"/>
        <end position="918"/>
    </location>
</feature>
<dbReference type="InParanoid" id="A0A067PT53"/>
<dbReference type="InterPro" id="IPR036291">
    <property type="entry name" value="NAD(P)-bd_dom_sf"/>
</dbReference>
<evidence type="ECO:0000256" key="1">
    <source>
        <dbReference type="ARBA" id="ARBA00022857"/>
    </source>
</evidence>
<dbReference type="EMBL" id="KL197718">
    <property type="protein sequence ID" value="KDQ57993.1"/>
    <property type="molecule type" value="Genomic_DNA"/>
</dbReference>
<dbReference type="PANTHER" id="PTHR11133">
    <property type="entry name" value="SACCHAROPINE DEHYDROGENASE"/>
    <property type="match status" value="1"/>
</dbReference>
<evidence type="ECO:0000256" key="2">
    <source>
        <dbReference type="ARBA" id="ARBA00023002"/>
    </source>
</evidence>
<evidence type="ECO:0000256" key="3">
    <source>
        <dbReference type="ARBA" id="ARBA00023154"/>
    </source>
</evidence>
<feature type="domain" description="Alanine dehydrogenase/pyridine nucleotide transhydrogenase N-terminal" evidence="5">
    <location>
        <begin position="30"/>
        <end position="189"/>
    </location>
</feature>
<dbReference type="GO" id="GO:0004753">
    <property type="term" value="F:saccharopine dehydrogenase activity"/>
    <property type="evidence" value="ECO:0007669"/>
    <property type="project" value="TreeGrafter"/>
</dbReference>
<keyword evidence="3" id="KW-0028">Amino-acid biosynthesis</keyword>
<dbReference type="SUPFAM" id="SSF51735">
    <property type="entry name" value="NAD(P)-binding Rossmann-fold domains"/>
    <property type="match status" value="1"/>
</dbReference>
<dbReference type="Gene3D" id="3.40.50.720">
    <property type="entry name" value="NAD(P)-binding Rossmann-like Domain"/>
    <property type="match status" value="2"/>
</dbReference>
<name>A0A067PT53_9AGAM</name>
<organism evidence="6 7">
    <name type="scientific">Jaapia argillacea MUCL 33604</name>
    <dbReference type="NCBI Taxonomy" id="933084"/>
    <lineage>
        <taxon>Eukaryota</taxon>
        <taxon>Fungi</taxon>
        <taxon>Dikarya</taxon>
        <taxon>Basidiomycota</taxon>
        <taxon>Agaricomycotina</taxon>
        <taxon>Agaricomycetes</taxon>
        <taxon>Agaricomycetidae</taxon>
        <taxon>Jaapiales</taxon>
        <taxon>Jaapiaceae</taxon>
        <taxon>Jaapia</taxon>
    </lineage>
</organism>
<dbReference type="HOGENOM" id="CLU_005231_0_0_1"/>
<keyword evidence="7" id="KW-1185">Reference proteome</keyword>
<evidence type="ECO:0000259" key="5">
    <source>
        <dbReference type="SMART" id="SM01003"/>
    </source>
</evidence>
<dbReference type="GO" id="GO:0019878">
    <property type="term" value="P:lysine biosynthetic process via aminoadipic acid"/>
    <property type="evidence" value="ECO:0007669"/>
    <property type="project" value="TreeGrafter"/>
</dbReference>
<dbReference type="Pfam" id="PF05222">
    <property type="entry name" value="AlaDh_PNT_N"/>
    <property type="match status" value="1"/>
</dbReference>